<dbReference type="EMBL" id="BQKE01000003">
    <property type="protein sequence ID" value="GJM63507.1"/>
    <property type="molecule type" value="Genomic_DNA"/>
</dbReference>
<name>A0AAN5AM70_9BACT</name>
<evidence type="ECO:0000313" key="1">
    <source>
        <dbReference type="EMBL" id="GJM63507.1"/>
    </source>
</evidence>
<protein>
    <recommendedName>
        <fullName evidence="3">Carboxymuconolactone decarboxylase</fullName>
    </recommendedName>
</protein>
<comment type="caution">
    <text evidence="1">The sequence shown here is derived from an EMBL/GenBank/DDBJ whole genome shotgun (WGS) entry which is preliminary data.</text>
</comment>
<dbReference type="PANTHER" id="PTHR35446:SF3">
    <property type="entry name" value="CMD DOMAIN-CONTAINING PROTEIN"/>
    <property type="match status" value="1"/>
</dbReference>
<proteinExistence type="predicted"/>
<dbReference type="InterPro" id="IPR029032">
    <property type="entry name" value="AhpD-like"/>
</dbReference>
<accession>A0AAN5AM70</accession>
<dbReference type="PANTHER" id="PTHR35446">
    <property type="entry name" value="SI:CH211-175M2.5"/>
    <property type="match status" value="1"/>
</dbReference>
<reference evidence="1 2" key="1">
    <citation type="submission" date="2021-12" db="EMBL/GenBank/DDBJ databases">
        <title>Genome sequencing of bacteria with rrn-lacking chromosome and rrn-plasmid.</title>
        <authorList>
            <person name="Anda M."/>
            <person name="Iwasaki W."/>
        </authorList>
    </citation>
    <scope>NUCLEOTIDE SEQUENCE [LARGE SCALE GENOMIC DNA]</scope>
    <source>
        <strain evidence="1 2">NBRC 15940</strain>
    </source>
</reference>
<evidence type="ECO:0000313" key="2">
    <source>
        <dbReference type="Proteomes" id="UP001310022"/>
    </source>
</evidence>
<dbReference type="Proteomes" id="UP001310022">
    <property type="component" value="Unassembled WGS sequence"/>
</dbReference>
<dbReference type="SUPFAM" id="SSF69118">
    <property type="entry name" value="AhpD-like"/>
    <property type="match status" value="1"/>
</dbReference>
<sequence>MLAIPFSSTKNYKAMTAFKVHNLESAPEKSKALMEPALKSMGMIPNLYGTMAESPELLQAYQQLHQQFTQTSFNAEELTVVWQTINVEHECHYCVPAHTAIAHSMKVDAGITEALRNESPLANPKLEALRDFTLSVVRNRGNVSSADLEAFYAAGYGQKQVLEIILGLSQKTISNYVNHLAKTPVDAPFQAFAWEKETAQ</sequence>
<gene>
    <name evidence="1" type="ORF">PEDI_40590</name>
</gene>
<organism evidence="1 2">
    <name type="scientific">Persicobacter diffluens</name>
    <dbReference type="NCBI Taxonomy" id="981"/>
    <lineage>
        <taxon>Bacteria</taxon>
        <taxon>Pseudomonadati</taxon>
        <taxon>Bacteroidota</taxon>
        <taxon>Cytophagia</taxon>
        <taxon>Cytophagales</taxon>
        <taxon>Persicobacteraceae</taxon>
        <taxon>Persicobacter</taxon>
    </lineage>
</organism>
<dbReference type="AlphaFoldDB" id="A0AAN5AM70"/>
<dbReference type="Gene3D" id="1.20.1290.10">
    <property type="entry name" value="AhpD-like"/>
    <property type="match status" value="1"/>
</dbReference>
<evidence type="ECO:0008006" key="3">
    <source>
        <dbReference type="Google" id="ProtNLM"/>
    </source>
</evidence>
<keyword evidence="2" id="KW-1185">Reference proteome</keyword>